<dbReference type="RefSeq" id="WP_090692226.1">
    <property type="nucleotide sequence ID" value="NZ_CADERL010000030.1"/>
</dbReference>
<dbReference type="PIRSF" id="PIRSF006060">
    <property type="entry name" value="AA_transporter"/>
    <property type="match status" value="1"/>
</dbReference>
<dbReference type="NCBIfam" id="TIGR03810">
    <property type="entry name" value="arg_ornith_anti"/>
    <property type="match status" value="1"/>
</dbReference>
<keyword evidence="7 11" id="KW-1133">Transmembrane helix</keyword>
<evidence type="ECO:0000256" key="7">
    <source>
        <dbReference type="ARBA" id="ARBA00022989"/>
    </source>
</evidence>
<feature type="transmembrane region" description="Helical" evidence="11">
    <location>
        <begin position="468"/>
        <end position="487"/>
    </location>
</feature>
<feature type="transmembrane region" description="Helical" evidence="11">
    <location>
        <begin position="438"/>
        <end position="456"/>
    </location>
</feature>
<dbReference type="GO" id="GO:1903826">
    <property type="term" value="P:L-arginine transmembrane transport"/>
    <property type="evidence" value="ECO:0007669"/>
    <property type="project" value="InterPro"/>
</dbReference>
<feature type="region of interest" description="Disordered" evidence="10">
    <location>
        <begin position="1"/>
        <end position="27"/>
    </location>
</feature>
<dbReference type="NCBIfam" id="TIGR00905">
    <property type="entry name" value="2A0302"/>
    <property type="match status" value="1"/>
</dbReference>
<feature type="transmembrane region" description="Helical" evidence="11">
    <location>
        <begin position="180"/>
        <end position="201"/>
    </location>
</feature>
<dbReference type="Pfam" id="PF13520">
    <property type="entry name" value="AA_permease_2"/>
    <property type="match status" value="1"/>
</dbReference>
<evidence type="ECO:0000256" key="4">
    <source>
        <dbReference type="ARBA" id="ARBA00022475"/>
    </source>
</evidence>
<name>A0A1G8JQX4_9BURK</name>
<organism evidence="12 13">
    <name type="scientific">Paraburkholderia phenazinium</name>
    <dbReference type="NCBI Taxonomy" id="60549"/>
    <lineage>
        <taxon>Bacteria</taxon>
        <taxon>Pseudomonadati</taxon>
        <taxon>Pseudomonadota</taxon>
        <taxon>Betaproteobacteria</taxon>
        <taxon>Burkholderiales</taxon>
        <taxon>Burkholderiaceae</taxon>
        <taxon>Paraburkholderia</taxon>
    </lineage>
</organism>
<evidence type="ECO:0000313" key="12">
    <source>
        <dbReference type="EMBL" id="SDI33493.1"/>
    </source>
</evidence>
<dbReference type="Gene3D" id="1.20.1740.10">
    <property type="entry name" value="Amino acid/polyamine transporter I"/>
    <property type="match status" value="1"/>
</dbReference>
<evidence type="ECO:0000256" key="1">
    <source>
        <dbReference type="ARBA" id="ARBA00004651"/>
    </source>
</evidence>
<feature type="compositionally biased region" description="Polar residues" evidence="10">
    <location>
        <begin position="1"/>
        <end position="26"/>
    </location>
</feature>
<evidence type="ECO:0000256" key="11">
    <source>
        <dbReference type="SAM" id="Phobius"/>
    </source>
</evidence>
<keyword evidence="6" id="KW-0029">Amino-acid transport</keyword>
<feature type="transmembrane region" description="Helical" evidence="11">
    <location>
        <begin position="124"/>
        <end position="142"/>
    </location>
</feature>
<evidence type="ECO:0000256" key="3">
    <source>
        <dbReference type="ARBA" id="ARBA00022448"/>
    </source>
</evidence>
<feature type="transmembrane region" description="Helical" evidence="11">
    <location>
        <begin position="62"/>
        <end position="83"/>
    </location>
</feature>
<feature type="transmembrane region" description="Helical" evidence="11">
    <location>
        <begin position="31"/>
        <end position="50"/>
    </location>
</feature>
<dbReference type="InterPro" id="IPR022461">
    <property type="entry name" value="Arg/Orn_antiprt_ArcD"/>
</dbReference>
<dbReference type="InterPro" id="IPR002293">
    <property type="entry name" value="AA/rel_permease1"/>
</dbReference>
<keyword evidence="3" id="KW-0813">Transport</keyword>
<feature type="transmembrane region" description="Helical" evidence="11">
    <location>
        <begin position="148"/>
        <end position="168"/>
    </location>
</feature>
<dbReference type="PANTHER" id="PTHR42770">
    <property type="entry name" value="AMINO ACID TRANSPORTER-RELATED"/>
    <property type="match status" value="1"/>
</dbReference>
<feature type="transmembrane region" description="Helical" evidence="11">
    <location>
        <begin position="417"/>
        <end position="432"/>
    </location>
</feature>
<dbReference type="PANTHER" id="PTHR42770:SF4">
    <property type="entry name" value="ARGININE_ORNITHINE ANTIPORTER-RELATED"/>
    <property type="match status" value="1"/>
</dbReference>
<dbReference type="GO" id="GO:0006527">
    <property type="term" value="P:L-arginine catabolic process"/>
    <property type="evidence" value="ECO:0007669"/>
    <property type="project" value="UniProtKB-UniRule"/>
</dbReference>
<dbReference type="AlphaFoldDB" id="A0A1G8JQX4"/>
<dbReference type="InterPro" id="IPR050367">
    <property type="entry name" value="APC_superfamily"/>
</dbReference>
<keyword evidence="4" id="KW-1003">Cell membrane</keyword>
<accession>A0A1G8JQX4</accession>
<evidence type="ECO:0000256" key="5">
    <source>
        <dbReference type="ARBA" id="ARBA00022692"/>
    </source>
</evidence>
<feature type="transmembrane region" description="Helical" evidence="11">
    <location>
        <begin position="252"/>
        <end position="275"/>
    </location>
</feature>
<sequence>MKNLADQLTGTSVAPSNQTPTTSTGPKQLKLGLLTSLVVGSMIGSGIFSLPQNMASGAGAGAVLIGWLITGVGMLMLAFVYQALTTRKPDLDNGIYAYARASAGEFVGFNSAWGYWVSAWLGNVGYLVIVFGTLGYFFPIFGDGNTRAAVLGASIVLWAMHFVILRGVRGAAVLNAITTVAKVIPLLLFILLALVAFRSHVFAQDFWGDPKLGNVFTQVKSTMLITVWVFIGIEGANVFSARAQHREDVGHATVFGFGIVLLLLMAVSLLSLGIVPQGELAAMKNPSMAGVLDKAVGTWGAVLISIGLLVSVGGALLAWTLLAAETLFTPATGRVMPKFLSRENGHGVPANALWVTNGLVQLFLIITLVSNATYQALISLATSMILIPYLFSAVYATRVAIAGENYAAGDPARGRDMLIGALATVYCCWLLYAAGPKYLLLSALLYAPGVVLYGWAKREQRVRLFRPFEAAILAALVVLAAIAAWLLSSGALGL</sequence>
<evidence type="ECO:0000256" key="10">
    <source>
        <dbReference type="SAM" id="MobiDB-lite"/>
    </source>
</evidence>
<evidence type="ECO:0000313" key="13">
    <source>
        <dbReference type="Proteomes" id="UP000199706"/>
    </source>
</evidence>
<evidence type="ECO:0000256" key="9">
    <source>
        <dbReference type="NCBIfam" id="TIGR03810"/>
    </source>
</evidence>
<dbReference type="InterPro" id="IPR004754">
    <property type="entry name" value="Amino_acid_antiprt"/>
</dbReference>
<dbReference type="GO" id="GO:0043858">
    <property type="term" value="F:arginine:ornithine antiporter activity"/>
    <property type="evidence" value="ECO:0007669"/>
    <property type="project" value="UniProtKB-UniRule"/>
</dbReference>
<keyword evidence="5 11" id="KW-0812">Transmembrane</keyword>
<dbReference type="GO" id="GO:0005886">
    <property type="term" value="C:plasma membrane"/>
    <property type="evidence" value="ECO:0007669"/>
    <property type="project" value="UniProtKB-SubCell"/>
</dbReference>
<comment type="similarity">
    <text evidence="2">Belongs to the amino acid-polyamine-organocation (APC) superfamily. Basic amino acid/polyamine antiporter (APA) (TC 2.A.3.2) family.</text>
</comment>
<gene>
    <name evidence="12" type="ORF">SAMN05216466_1219</name>
</gene>
<protein>
    <recommendedName>
        <fullName evidence="9">Arginine-ornithine antiporter</fullName>
    </recommendedName>
</protein>
<evidence type="ECO:0000256" key="8">
    <source>
        <dbReference type="ARBA" id="ARBA00023136"/>
    </source>
</evidence>
<feature type="transmembrane region" description="Helical" evidence="11">
    <location>
        <begin position="295"/>
        <end position="328"/>
    </location>
</feature>
<dbReference type="EMBL" id="FNCJ01000021">
    <property type="protein sequence ID" value="SDI33493.1"/>
    <property type="molecule type" value="Genomic_DNA"/>
</dbReference>
<comment type="subcellular location">
    <subcellularLocation>
        <location evidence="1">Cell membrane</location>
        <topology evidence="1">Multi-pass membrane protein</topology>
    </subcellularLocation>
</comment>
<proteinExistence type="inferred from homology"/>
<feature type="transmembrane region" description="Helical" evidence="11">
    <location>
        <begin position="376"/>
        <end position="396"/>
    </location>
</feature>
<feature type="transmembrane region" description="Helical" evidence="11">
    <location>
        <begin position="221"/>
        <end position="240"/>
    </location>
</feature>
<keyword evidence="8 11" id="KW-0472">Membrane</keyword>
<dbReference type="Proteomes" id="UP000199706">
    <property type="component" value="Unassembled WGS sequence"/>
</dbReference>
<evidence type="ECO:0000256" key="6">
    <source>
        <dbReference type="ARBA" id="ARBA00022970"/>
    </source>
</evidence>
<evidence type="ECO:0000256" key="2">
    <source>
        <dbReference type="ARBA" id="ARBA00008220"/>
    </source>
</evidence>
<dbReference type="OrthoDB" id="3185104at2"/>
<feature type="transmembrane region" description="Helical" evidence="11">
    <location>
        <begin position="348"/>
        <end position="370"/>
    </location>
</feature>
<reference evidence="12 13" key="1">
    <citation type="submission" date="2016-10" db="EMBL/GenBank/DDBJ databases">
        <authorList>
            <person name="de Groot N.N."/>
        </authorList>
    </citation>
    <scope>NUCLEOTIDE SEQUENCE [LARGE SCALE GENOMIC DNA]</scope>
    <source>
        <strain evidence="12 13">LMG 2247</strain>
    </source>
</reference>